<proteinExistence type="predicted"/>
<dbReference type="EMBL" id="JANRHA010000008">
    <property type="protein sequence ID" value="MDG3015477.1"/>
    <property type="molecule type" value="Genomic_DNA"/>
</dbReference>
<protein>
    <submittedName>
        <fullName evidence="2">MaoC family dehydratase N-terminal domain-containing protein</fullName>
    </submittedName>
</protein>
<reference evidence="2" key="1">
    <citation type="submission" date="2022-08" db="EMBL/GenBank/DDBJ databases">
        <title>Genome analysis of Corynebacteriales strain.</title>
        <authorList>
            <person name="Lee S.D."/>
        </authorList>
    </citation>
    <scope>NUCLEOTIDE SEQUENCE</scope>
    <source>
        <strain evidence="2">D3-21</strain>
    </source>
</reference>
<dbReference type="Pfam" id="PF13452">
    <property type="entry name" value="FAS1_DH_region"/>
    <property type="match status" value="1"/>
</dbReference>
<dbReference type="Proteomes" id="UP001152755">
    <property type="component" value="Unassembled WGS sequence"/>
</dbReference>
<evidence type="ECO:0000259" key="1">
    <source>
        <dbReference type="Pfam" id="PF13452"/>
    </source>
</evidence>
<keyword evidence="3" id="KW-1185">Reference proteome</keyword>
<evidence type="ECO:0000313" key="3">
    <source>
        <dbReference type="Proteomes" id="UP001152755"/>
    </source>
</evidence>
<dbReference type="AlphaFoldDB" id="A0A9X4M3G9"/>
<name>A0A9X4M3G9_9ACTN</name>
<organism evidence="2 3">
    <name type="scientific">Speluncibacter jeojiensis</name>
    <dbReference type="NCBI Taxonomy" id="2710754"/>
    <lineage>
        <taxon>Bacteria</taxon>
        <taxon>Bacillati</taxon>
        <taxon>Actinomycetota</taxon>
        <taxon>Actinomycetes</taxon>
        <taxon>Mycobacteriales</taxon>
        <taxon>Speluncibacteraceae</taxon>
        <taxon>Speluncibacter</taxon>
    </lineage>
</organism>
<accession>A0A9X4M3G9</accession>
<feature type="domain" description="FAS1-like dehydratase" evidence="1">
    <location>
        <begin position="6"/>
        <end position="132"/>
    </location>
</feature>
<dbReference type="Gene3D" id="3.10.129.10">
    <property type="entry name" value="Hotdog Thioesterase"/>
    <property type="match status" value="1"/>
</dbReference>
<evidence type="ECO:0000313" key="2">
    <source>
        <dbReference type="EMBL" id="MDG3015477.1"/>
    </source>
</evidence>
<dbReference type="SUPFAM" id="SSF54637">
    <property type="entry name" value="Thioesterase/thiol ester dehydrase-isomerase"/>
    <property type="match status" value="1"/>
</dbReference>
<dbReference type="InterPro" id="IPR029069">
    <property type="entry name" value="HotDog_dom_sf"/>
</dbReference>
<dbReference type="InterPro" id="IPR039569">
    <property type="entry name" value="FAS1-like_DH_region"/>
</dbReference>
<dbReference type="RefSeq" id="WP_277829885.1">
    <property type="nucleotide sequence ID" value="NZ_JAAIVF010000001.1"/>
</dbReference>
<comment type="caution">
    <text evidence="2">The sequence shown here is derived from an EMBL/GenBank/DDBJ whole genome shotgun (WGS) entry which is preliminary data.</text>
</comment>
<sequence>MANADAIGVEGAPYVLDVERGKIREFARATGSSNPDHLERDDAVSPPTFLTTTLHWQTPEGNPWKAVELDQKRGLHAEQQYEFFGPPPKAGTRLTCTSRIADVYTKQGRRGGEMTFAVMTTDFHDETGTLVARATMTGVETARPATEEA</sequence>
<gene>
    <name evidence="2" type="ORF">NVS88_13035</name>
</gene>